<accession>A0A3P3YEB7</accession>
<dbReference type="PANTHER" id="PTHR24347">
    <property type="entry name" value="SERINE/THREONINE-PROTEIN KINASE"/>
    <property type="match status" value="1"/>
</dbReference>
<dbReference type="Gene3D" id="1.10.510.10">
    <property type="entry name" value="Transferase(Phosphotransferase) domain 1"/>
    <property type="match status" value="1"/>
</dbReference>
<name>A0A3P3YEB7_PLABS</name>
<dbReference type="PROSITE" id="PS00107">
    <property type="entry name" value="PROTEIN_KINASE_ATP"/>
    <property type="match status" value="1"/>
</dbReference>
<dbReference type="SMART" id="SM00220">
    <property type="entry name" value="S_TKc"/>
    <property type="match status" value="1"/>
</dbReference>
<geneLocation type="mitochondrion" evidence="7"/>
<feature type="compositionally biased region" description="Basic and acidic residues" evidence="5">
    <location>
        <begin position="53"/>
        <end position="62"/>
    </location>
</feature>
<keyword evidence="4" id="KW-0723">Serine/threonine-protein kinase</keyword>
<dbReference type="FunFam" id="3.30.200.20:FF:000042">
    <property type="entry name" value="Aurora kinase A"/>
    <property type="match status" value="1"/>
</dbReference>
<dbReference type="FunFam" id="1.10.510.10:FF:000571">
    <property type="entry name" value="Maternal embryonic leucine zipper kinase"/>
    <property type="match status" value="1"/>
</dbReference>
<evidence type="ECO:0000256" key="3">
    <source>
        <dbReference type="PROSITE-ProRule" id="PRU10141"/>
    </source>
</evidence>
<sequence>MGICNSKQPAAADDAPAVAATNRSDEHPRAAPGVKPAPAAGGPVSPSSANAPHEGKVDGARDAVKAKGDGAEAGPLTKAGTATPISVMDIRIDAHASPAVAAVPDGASVLLTTRSTPPPALTLERRRVDERYEIGRELGRGCFGVVYVCREKSTGQEWALKMLSKSALKNAATVHDEVRQLRTVGAHPNVVQLHDFFEDPSGAYYIVMEYCKGGDLFTRIVNQGSYSEATASHLLRQLASAIQHMHRNKIAHRDLKPENLLLMAKDPDSPLKVVDFGLSKFVNSPQGMMSTVIGTWAYCAPEVFSRRPYTEKVDNWALGVLMFIMLAGYHPFDVYGDTPEPVLIDNICKGKYDFQQPEWRTISKEAKETIVQLLQNDPNKRMSLEAFLANDWVQGKTASTCLLASSQKRLQMHISAKK</sequence>
<dbReference type="InterPro" id="IPR017441">
    <property type="entry name" value="Protein_kinase_ATP_BS"/>
</dbReference>
<dbReference type="InterPro" id="IPR008271">
    <property type="entry name" value="Ser/Thr_kinase_AS"/>
</dbReference>
<comment type="similarity">
    <text evidence="4">Belongs to the protein kinase superfamily.</text>
</comment>
<dbReference type="Gene3D" id="3.30.200.20">
    <property type="entry name" value="Phosphorylase Kinase, domain 1"/>
    <property type="match status" value="1"/>
</dbReference>
<keyword evidence="2 3" id="KW-0067">ATP-binding</keyword>
<dbReference type="GO" id="GO:0004674">
    <property type="term" value="F:protein serine/threonine kinase activity"/>
    <property type="evidence" value="ECO:0007669"/>
    <property type="project" value="UniProtKB-KW"/>
</dbReference>
<keyword evidence="4" id="KW-0808">Transferase</keyword>
<feature type="domain" description="Protein kinase" evidence="6">
    <location>
        <begin position="132"/>
        <end position="393"/>
    </location>
</feature>
<evidence type="ECO:0000256" key="5">
    <source>
        <dbReference type="SAM" id="MobiDB-lite"/>
    </source>
</evidence>
<proteinExistence type="inferred from homology"/>
<dbReference type="InterPro" id="IPR000719">
    <property type="entry name" value="Prot_kinase_dom"/>
</dbReference>
<keyword evidence="4" id="KW-0418">Kinase</keyword>
<feature type="compositionally biased region" description="Low complexity" evidence="5">
    <location>
        <begin position="30"/>
        <end position="52"/>
    </location>
</feature>
<feature type="binding site" evidence="3">
    <location>
        <position position="169"/>
    </location>
    <ligand>
        <name>ATP</name>
        <dbReference type="ChEBI" id="CHEBI:30616"/>
    </ligand>
</feature>
<dbReference type="AlphaFoldDB" id="A0A3P3YEB7"/>
<organism evidence="7 8">
    <name type="scientific">Plasmodiophora brassicae</name>
    <name type="common">Clubroot disease agent</name>
    <dbReference type="NCBI Taxonomy" id="37360"/>
    <lineage>
        <taxon>Eukaryota</taxon>
        <taxon>Sar</taxon>
        <taxon>Rhizaria</taxon>
        <taxon>Endomyxa</taxon>
        <taxon>Phytomyxea</taxon>
        <taxon>Plasmodiophorida</taxon>
        <taxon>Plasmodiophoridae</taxon>
        <taxon>Plasmodiophora</taxon>
    </lineage>
</organism>
<evidence type="ECO:0000256" key="1">
    <source>
        <dbReference type="ARBA" id="ARBA00022741"/>
    </source>
</evidence>
<evidence type="ECO:0000259" key="6">
    <source>
        <dbReference type="PROSITE" id="PS50011"/>
    </source>
</evidence>
<evidence type="ECO:0000313" key="7">
    <source>
        <dbReference type="EMBL" id="SPQ98527.1"/>
    </source>
</evidence>
<dbReference type="Pfam" id="PF00069">
    <property type="entry name" value="Pkinase"/>
    <property type="match status" value="1"/>
</dbReference>
<dbReference type="EMBL" id="OVEO01000010">
    <property type="protein sequence ID" value="SPQ98527.1"/>
    <property type="molecule type" value="Genomic_DNA"/>
</dbReference>
<keyword evidence="7" id="KW-0496">Mitochondrion</keyword>
<gene>
    <name evidence="7" type="ORF">PLBR_LOCUS5742</name>
</gene>
<evidence type="ECO:0000313" key="8">
    <source>
        <dbReference type="Proteomes" id="UP000290189"/>
    </source>
</evidence>
<evidence type="ECO:0000256" key="2">
    <source>
        <dbReference type="ARBA" id="ARBA00022840"/>
    </source>
</evidence>
<evidence type="ECO:0000256" key="4">
    <source>
        <dbReference type="RuleBase" id="RU000304"/>
    </source>
</evidence>
<reference evidence="7 8" key="1">
    <citation type="submission" date="2018-03" db="EMBL/GenBank/DDBJ databases">
        <authorList>
            <person name="Fogelqvist J."/>
        </authorList>
    </citation>
    <scope>NUCLEOTIDE SEQUENCE [LARGE SCALE GENOMIC DNA]</scope>
</reference>
<dbReference type="Proteomes" id="UP000290189">
    <property type="component" value="Unassembled WGS sequence"/>
</dbReference>
<dbReference type="SUPFAM" id="SSF56112">
    <property type="entry name" value="Protein kinase-like (PK-like)"/>
    <property type="match status" value="1"/>
</dbReference>
<protein>
    <recommendedName>
        <fullName evidence="6">Protein kinase domain-containing protein</fullName>
    </recommendedName>
</protein>
<dbReference type="InterPro" id="IPR011009">
    <property type="entry name" value="Kinase-like_dom_sf"/>
</dbReference>
<feature type="compositionally biased region" description="Low complexity" evidence="5">
    <location>
        <begin position="9"/>
        <end position="20"/>
    </location>
</feature>
<dbReference type="PROSITE" id="PS00108">
    <property type="entry name" value="PROTEIN_KINASE_ST"/>
    <property type="match status" value="1"/>
</dbReference>
<feature type="region of interest" description="Disordered" evidence="5">
    <location>
        <begin position="1"/>
        <end position="62"/>
    </location>
</feature>
<dbReference type="PROSITE" id="PS50011">
    <property type="entry name" value="PROTEIN_KINASE_DOM"/>
    <property type="match status" value="1"/>
</dbReference>
<dbReference type="GO" id="GO:0005524">
    <property type="term" value="F:ATP binding"/>
    <property type="evidence" value="ECO:0007669"/>
    <property type="project" value="UniProtKB-UniRule"/>
</dbReference>
<keyword evidence="1 3" id="KW-0547">Nucleotide-binding</keyword>
<dbReference type="CDD" id="cd05117">
    <property type="entry name" value="STKc_CAMK"/>
    <property type="match status" value="1"/>
</dbReference>